<dbReference type="OrthoDB" id="121884at2"/>
<dbReference type="SUPFAM" id="SSF56925">
    <property type="entry name" value="OMPA-like"/>
    <property type="match status" value="1"/>
</dbReference>
<evidence type="ECO:0000256" key="2">
    <source>
        <dbReference type="SAM" id="SignalP"/>
    </source>
</evidence>
<feature type="chain" id="PRO_5020549960" evidence="2">
    <location>
        <begin position="21"/>
        <end position="176"/>
    </location>
</feature>
<protein>
    <submittedName>
        <fullName evidence="4">Opacity protein-like surface antigen</fullName>
    </submittedName>
</protein>
<dbReference type="RefSeq" id="WP_130420877.1">
    <property type="nucleotide sequence ID" value="NZ_SHKW01000001.1"/>
</dbReference>
<feature type="domain" description="Outer membrane protein beta-barrel" evidence="3">
    <location>
        <begin position="13"/>
        <end position="176"/>
    </location>
</feature>
<dbReference type="Gene3D" id="2.40.160.20">
    <property type="match status" value="1"/>
</dbReference>
<accession>A0A4Q7YYD0</accession>
<dbReference type="EMBL" id="SHKW01000001">
    <property type="protein sequence ID" value="RZU42800.1"/>
    <property type="molecule type" value="Genomic_DNA"/>
</dbReference>
<evidence type="ECO:0000313" key="4">
    <source>
        <dbReference type="EMBL" id="RZU42800.1"/>
    </source>
</evidence>
<keyword evidence="1 2" id="KW-0732">Signal</keyword>
<feature type="signal peptide" evidence="2">
    <location>
        <begin position="1"/>
        <end position="20"/>
    </location>
</feature>
<dbReference type="InterPro" id="IPR011250">
    <property type="entry name" value="OMP/PagP_B-barrel"/>
</dbReference>
<proteinExistence type="predicted"/>
<dbReference type="AlphaFoldDB" id="A0A4Q7YYD0"/>
<sequence>MFKKILIAASLFTTSAVLHAQASPTAERPASLQIGAGFSSANTDYLPNRVNGTTLYVDWDFYRHLGVEGEFRYVKDGQTNMYEKTYEIGPRYSRTYRGRFSPYVKGLYGRGVFNFTYRGETTANLAYNMLGLGGGLDYKLLRHVNVRGEYEYQRWFGFPTNGLSPSVVTIGGAYRF</sequence>
<dbReference type="Pfam" id="PF13505">
    <property type="entry name" value="OMP_b-brl"/>
    <property type="match status" value="1"/>
</dbReference>
<evidence type="ECO:0000256" key="1">
    <source>
        <dbReference type="ARBA" id="ARBA00022729"/>
    </source>
</evidence>
<organism evidence="4 5">
    <name type="scientific">Edaphobacter modestus</name>
    <dbReference type="NCBI Taxonomy" id="388466"/>
    <lineage>
        <taxon>Bacteria</taxon>
        <taxon>Pseudomonadati</taxon>
        <taxon>Acidobacteriota</taxon>
        <taxon>Terriglobia</taxon>
        <taxon>Terriglobales</taxon>
        <taxon>Acidobacteriaceae</taxon>
        <taxon>Edaphobacter</taxon>
    </lineage>
</organism>
<name>A0A4Q7YYD0_9BACT</name>
<comment type="caution">
    <text evidence="4">The sequence shown here is derived from an EMBL/GenBank/DDBJ whole genome shotgun (WGS) entry which is preliminary data.</text>
</comment>
<gene>
    <name evidence="4" type="ORF">BDD14_4396</name>
</gene>
<evidence type="ECO:0000259" key="3">
    <source>
        <dbReference type="Pfam" id="PF13505"/>
    </source>
</evidence>
<dbReference type="Proteomes" id="UP000292958">
    <property type="component" value="Unassembled WGS sequence"/>
</dbReference>
<evidence type="ECO:0000313" key="5">
    <source>
        <dbReference type="Proteomes" id="UP000292958"/>
    </source>
</evidence>
<dbReference type="InterPro" id="IPR027385">
    <property type="entry name" value="Beta-barrel_OMP"/>
</dbReference>
<reference evidence="4 5" key="1">
    <citation type="submission" date="2019-02" db="EMBL/GenBank/DDBJ databases">
        <title>Genomic Encyclopedia of Archaeal and Bacterial Type Strains, Phase II (KMG-II): from individual species to whole genera.</title>
        <authorList>
            <person name="Goeker M."/>
        </authorList>
    </citation>
    <scope>NUCLEOTIDE SEQUENCE [LARGE SCALE GENOMIC DNA]</scope>
    <source>
        <strain evidence="4 5">DSM 18101</strain>
    </source>
</reference>
<keyword evidence="5" id="KW-1185">Reference proteome</keyword>